<gene>
    <name evidence="2" type="primary">SKDI15G4420</name>
    <name evidence="2" type="ORF">SKDI_15G4420</name>
</gene>
<proteinExistence type="predicted"/>
<accession>A0AA35NNJ2</accession>
<dbReference type="GeneID" id="80927320"/>
<organism evidence="2 3">
    <name type="scientific">Saccharomyces kudriavzevii (strain ATCC MYA-4449 / AS 2.2408 / CBS 8840 / NBRC 1802 / NCYC 2889)</name>
    <name type="common">Yeast</name>
    <dbReference type="NCBI Taxonomy" id="226230"/>
    <lineage>
        <taxon>Eukaryota</taxon>
        <taxon>Fungi</taxon>
        <taxon>Dikarya</taxon>
        <taxon>Ascomycota</taxon>
        <taxon>Saccharomycotina</taxon>
        <taxon>Saccharomycetes</taxon>
        <taxon>Saccharomycetales</taxon>
        <taxon>Saccharomycetaceae</taxon>
        <taxon>Saccharomyces</taxon>
    </lineage>
</organism>
<protein>
    <submittedName>
        <fullName evidence="2">Uncharacterized protein</fullName>
    </submittedName>
</protein>
<evidence type="ECO:0000313" key="2">
    <source>
        <dbReference type="EMBL" id="CAI4052253.1"/>
    </source>
</evidence>
<evidence type="ECO:0000256" key="1">
    <source>
        <dbReference type="SAM" id="MobiDB-lite"/>
    </source>
</evidence>
<dbReference type="RefSeq" id="XP_056085294.1">
    <property type="nucleotide sequence ID" value="XM_056231479.1"/>
</dbReference>
<reference evidence="2" key="1">
    <citation type="submission" date="2022-10" db="EMBL/GenBank/DDBJ databases">
        <authorList>
            <person name="Byrne P K."/>
        </authorList>
    </citation>
    <scope>NUCLEOTIDE SEQUENCE</scope>
    <source>
        <strain evidence="2">IFO1802</strain>
    </source>
</reference>
<name>A0AA35NNJ2_SACK1</name>
<sequence length="76" mass="8644">MSTEKLETSEEPQAPLANTSETNSIKKDSENVVTVFDLANEIEKSLKDVQKQMKENDEQFSRSIQAIENKLEKLSQ</sequence>
<keyword evidence="3" id="KW-1185">Reference proteome</keyword>
<evidence type="ECO:0000313" key="3">
    <source>
        <dbReference type="Proteomes" id="UP001162087"/>
    </source>
</evidence>
<feature type="region of interest" description="Disordered" evidence="1">
    <location>
        <begin position="1"/>
        <end position="28"/>
    </location>
</feature>
<dbReference type="EMBL" id="OX365910">
    <property type="protein sequence ID" value="CAI4052253.1"/>
    <property type="molecule type" value="Genomic_DNA"/>
</dbReference>
<dbReference type="AlphaFoldDB" id="A0AA35NNJ2"/>
<dbReference type="Proteomes" id="UP001162087">
    <property type="component" value="Chromosome 15"/>
</dbReference>